<evidence type="ECO:0000313" key="2">
    <source>
        <dbReference type="EMBL" id="KAH9374916.1"/>
    </source>
</evidence>
<proteinExistence type="predicted"/>
<dbReference type="AlphaFoldDB" id="A0A9J6GKI9"/>
<sequence length="171" mass="18869">MFLMNEHDVDDMALFILKHEGLDVLRSGGFAVAGRKTVEAVLKYVGNVKEAVVAQEVYKWVQRESRSSTESGEGTLLNATLTDDVLSEVRFLCLTAEEFVEGPGTWTVLDPQEKCAILSNIVELDSVPLPAWVNTNTKARDEVLQNPERPKLEDSGKSTLGDVDKGKFSNI</sequence>
<accession>A0A9J6GKI9</accession>
<reference evidence="2 3" key="1">
    <citation type="journal article" date="2020" name="Cell">
        <title>Large-Scale Comparative Analyses of Tick Genomes Elucidate Their Genetic Diversity and Vector Capacities.</title>
        <authorList>
            <consortium name="Tick Genome and Microbiome Consortium (TIGMIC)"/>
            <person name="Jia N."/>
            <person name="Wang J."/>
            <person name="Shi W."/>
            <person name="Du L."/>
            <person name="Sun Y."/>
            <person name="Zhan W."/>
            <person name="Jiang J.F."/>
            <person name="Wang Q."/>
            <person name="Zhang B."/>
            <person name="Ji P."/>
            <person name="Bell-Sakyi L."/>
            <person name="Cui X.M."/>
            <person name="Yuan T.T."/>
            <person name="Jiang B.G."/>
            <person name="Yang W.F."/>
            <person name="Lam T.T."/>
            <person name="Chang Q.C."/>
            <person name="Ding S.J."/>
            <person name="Wang X.J."/>
            <person name="Zhu J.G."/>
            <person name="Ruan X.D."/>
            <person name="Zhao L."/>
            <person name="Wei J.T."/>
            <person name="Ye R.Z."/>
            <person name="Que T.C."/>
            <person name="Du C.H."/>
            <person name="Zhou Y.H."/>
            <person name="Cheng J.X."/>
            <person name="Dai P.F."/>
            <person name="Guo W.B."/>
            <person name="Han X.H."/>
            <person name="Huang E.J."/>
            <person name="Li L.F."/>
            <person name="Wei W."/>
            <person name="Gao Y.C."/>
            <person name="Liu J.Z."/>
            <person name="Shao H.Z."/>
            <person name="Wang X."/>
            <person name="Wang C.C."/>
            <person name="Yang T.C."/>
            <person name="Huo Q.B."/>
            <person name="Li W."/>
            <person name="Chen H.Y."/>
            <person name="Chen S.E."/>
            <person name="Zhou L.G."/>
            <person name="Ni X.B."/>
            <person name="Tian J.H."/>
            <person name="Sheng Y."/>
            <person name="Liu T."/>
            <person name="Pan Y.S."/>
            <person name="Xia L.Y."/>
            <person name="Li J."/>
            <person name="Zhao F."/>
            <person name="Cao W.C."/>
        </authorList>
    </citation>
    <scope>NUCLEOTIDE SEQUENCE [LARGE SCALE GENOMIC DNA]</scope>
    <source>
        <strain evidence="2">HaeL-2018</strain>
    </source>
</reference>
<dbReference type="Proteomes" id="UP000821853">
    <property type="component" value="Chromosome 5"/>
</dbReference>
<dbReference type="VEuPathDB" id="VectorBase:HLOH_045163"/>
<organism evidence="2 3">
    <name type="scientific">Haemaphysalis longicornis</name>
    <name type="common">Bush tick</name>
    <dbReference type="NCBI Taxonomy" id="44386"/>
    <lineage>
        <taxon>Eukaryota</taxon>
        <taxon>Metazoa</taxon>
        <taxon>Ecdysozoa</taxon>
        <taxon>Arthropoda</taxon>
        <taxon>Chelicerata</taxon>
        <taxon>Arachnida</taxon>
        <taxon>Acari</taxon>
        <taxon>Parasitiformes</taxon>
        <taxon>Ixodida</taxon>
        <taxon>Ixodoidea</taxon>
        <taxon>Ixodidae</taxon>
        <taxon>Haemaphysalinae</taxon>
        <taxon>Haemaphysalis</taxon>
    </lineage>
</organism>
<feature type="region of interest" description="Disordered" evidence="1">
    <location>
        <begin position="146"/>
        <end position="171"/>
    </location>
</feature>
<keyword evidence="3" id="KW-1185">Reference proteome</keyword>
<gene>
    <name evidence="2" type="ORF">HPB48_000519</name>
</gene>
<dbReference type="EMBL" id="JABSTR010000007">
    <property type="protein sequence ID" value="KAH9374916.1"/>
    <property type="molecule type" value="Genomic_DNA"/>
</dbReference>
<name>A0A9J6GKI9_HAELO</name>
<protein>
    <submittedName>
        <fullName evidence="2">Uncharacterized protein</fullName>
    </submittedName>
</protein>
<evidence type="ECO:0000256" key="1">
    <source>
        <dbReference type="SAM" id="MobiDB-lite"/>
    </source>
</evidence>
<dbReference type="OrthoDB" id="45365at2759"/>
<evidence type="ECO:0000313" key="3">
    <source>
        <dbReference type="Proteomes" id="UP000821853"/>
    </source>
</evidence>
<comment type="caution">
    <text evidence="2">The sequence shown here is derived from an EMBL/GenBank/DDBJ whole genome shotgun (WGS) entry which is preliminary data.</text>
</comment>